<feature type="domain" description="RabBD" evidence="9">
    <location>
        <begin position="1"/>
        <end position="57"/>
    </location>
</feature>
<dbReference type="eggNOG" id="KOG1028">
    <property type="taxonomic scope" value="Eukaryota"/>
</dbReference>
<evidence type="ECO:0000256" key="2">
    <source>
        <dbReference type="ARBA" id="ARBA00022475"/>
    </source>
</evidence>
<dbReference type="InterPro" id="IPR043567">
    <property type="entry name" value="SYTL1-5_C2B"/>
</dbReference>
<dbReference type="InterPro" id="IPR010911">
    <property type="entry name" value="Rab_BD"/>
</dbReference>
<feature type="compositionally biased region" description="Polar residues" evidence="7">
    <location>
        <begin position="526"/>
        <end position="547"/>
    </location>
</feature>
<dbReference type="GO" id="GO:0006886">
    <property type="term" value="P:intracellular protein transport"/>
    <property type="evidence" value="ECO:0007669"/>
    <property type="project" value="InterPro"/>
</dbReference>
<keyword evidence="11" id="KW-1185">Reference proteome</keyword>
<protein>
    <recommendedName>
        <fullName evidence="6">Synaptotagmin-like protein 2</fullName>
    </recommendedName>
</protein>
<dbReference type="Gene3D" id="6.10.250.3000">
    <property type="match status" value="1"/>
</dbReference>
<dbReference type="Pfam" id="PF00168">
    <property type="entry name" value="C2"/>
    <property type="match status" value="2"/>
</dbReference>
<keyword evidence="2" id="KW-1003">Cell membrane</keyword>
<dbReference type="GO" id="GO:0031267">
    <property type="term" value="F:small GTPase binding"/>
    <property type="evidence" value="ECO:0007669"/>
    <property type="project" value="InterPro"/>
</dbReference>
<dbReference type="PROSITE" id="PS50916">
    <property type="entry name" value="RABBD"/>
    <property type="match status" value="1"/>
</dbReference>
<organism evidence="10 11">
    <name type="scientific">Gasterosteus aculeatus aculeatus</name>
    <name type="common">three-spined stickleback</name>
    <dbReference type="NCBI Taxonomy" id="481459"/>
    <lineage>
        <taxon>Eukaryota</taxon>
        <taxon>Metazoa</taxon>
        <taxon>Chordata</taxon>
        <taxon>Craniata</taxon>
        <taxon>Vertebrata</taxon>
        <taxon>Euteleostomi</taxon>
        <taxon>Actinopterygii</taxon>
        <taxon>Neopterygii</taxon>
        <taxon>Teleostei</taxon>
        <taxon>Neoteleostei</taxon>
        <taxon>Acanthomorphata</taxon>
        <taxon>Eupercaria</taxon>
        <taxon>Perciformes</taxon>
        <taxon>Cottioidei</taxon>
        <taxon>Gasterosteales</taxon>
        <taxon>Gasterosteidae</taxon>
        <taxon>Gasterosteus</taxon>
    </lineage>
</organism>
<comment type="subcellular location">
    <subcellularLocation>
        <location evidence="1">Cell membrane</location>
    </subcellularLocation>
</comment>
<dbReference type="RefSeq" id="XP_040039001.1">
    <property type="nucleotide sequence ID" value="XM_040183067.1"/>
</dbReference>
<evidence type="ECO:0000259" key="8">
    <source>
        <dbReference type="PROSITE" id="PS50004"/>
    </source>
</evidence>
<dbReference type="KEGG" id="gat:120823015"/>
<dbReference type="FunFam" id="2.60.40.150:FF:000006">
    <property type="entry name" value="Synaptotagmin-like 5, isoform CRA_a"/>
    <property type="match status" value="1"/>
</dbReference>
<evidence type="ECO:0000313" key="11">
    <source>
        <dbReference type="Proteomes" id="UP000007635"/>
    </source>
</evidence>
<feature type="region of interest" description="Disordered" evidence="7">
    <location>
        <begin position="511"/>
        <end position="554"/>
    </location>
</feature>
<evidence type="ECO:0000259" key="9">
    <source>
        <dbReference type="PROSITE" id="PS50916"/>
    </source>
</evidence>
<keyword evidence="4" id="KW-0677">Repeat</keyword>
<accession>G3Q9J8</accession>
<keyword evidence="3" id="KW-0268">Exocytosis</keyword>
<dbReference type="GeneTree" id="ENSGT00940000155843"/>
<dbReference type="FunFam" id="2.60.40.150:FF:000040">
    <property type="entry name" value="synaptotagmin-like protein 2 isoform X2"/>
    <property type="match status" value="1"/>
</dbReference>
<dbReference type="SUPFAM" id="SSF49562">
    <property type="entry name" value="C2 domain (Calcium/lipid-binding domain, CaLB)"/>
    <property type="match status" value="2"/>
</dbReference>
<sequence>MIDLSFLTEEEQETIRAVLKRDAELKKTEEQRVRNLQKTVRDKGRLRYMTGEWFYETKQLRHQDRIHGSEIIRASMKHSHKPLTILELSQLIPEKPRSVSSENKDFVPPALCGFLQEQHSDERYENIKACEILEHTPTPILHSLTKQRQNPFNSDIIESHSFENKDSSLMDGAVDLTQTQHEEPLPSFDSCFSYTTNLKQYPSDRPITQNASILMPMSEKRTVPSSRDCFVEEEGPGGQQTSSAVQQGILKHLSAFSSTDSLLSCLDLQSAIGLNSPTDKWIDSKQVRFSSMVSQSGVEWQDRKQLGENSLLDIDSFTPSEVEIKCELEDTGKATVCTHRPLLNPSQVDLQEGDLNCKTQANTQEAGQQHIDISEHCISEFSSPAVSKLILVEQESGKLVQLETDHHSETTSTDWITGCNIHHPKLPEERANVTVEDPLAIKPSHYGLTGSSSTVSPKPRQRLLRIFRGEKEKTAEVHSRKKEEVKIAMQKEPGNTQNLCQGAAGRTIDKPASVRQEAKPSETTEVRTLQVTSRQDTQFKETVTSADTDSHQEATESMVIQLSERRSNMKAFWERENSGPKIVFTEEERRKDNYKSGVDAPHGCQTNFDAKIKFSPQKEIKVDDTADWSPQSDSCFFVDLSKEDGTYRANPVIIYEETGDSLTGSVRESKISEPQDNVTIPVPPVLAFNTQNLERDIQVPLPKQSSSSPQEDKTVKISKTNNFLEKEYKGLRVIALKKDSRISILNFKDVSQQSYLRTSLDIREKSDKEAKVTVSSGSTGDVQSTCHQYCVKADTEYVERPLSLRQSQTSRSKDQDDEVRRSPSKTCHPRVLPRESSSPKKSKLEGFFLKTFPIDINPQARFVEEQQGKPTTVPGHEAKQTLLTDTEPGVGITSQPLTPHPEDRGAYLGNLNTQQCSSSSSNSPQSKKLKKKMLTLPSLVRSFIPQDKQPDLGPKVKFDVPLIHQDKSTIAVNDALQSPQNALISLAGNPSYSPIEGNLRGIGSWTVQNNDGNDHQNTMTKAWSLSRTSSDSYDESSSPILSAFKRLSSMDTSSSKSLENLSFQTTSTVSSSKQMKTDVSMTVLQQEENDSDSTFETDLGWRRNTGSSTSNFSLSSGMASMSSVSGSVCSLYPEDFGDIEVQGSIQFALNYIQKLQEFHIFVVHCRDLAVADNKKNCSDPYVKCYLLPDKTKLGKRKTTIKKKTLNPTYNEILRFKIILEVFKTQSLNISVWHSNTFGRNSFLGEVDLDMSEWDFNNTHINECALKSKVSGQNTRASPTHLMDSRGQMRVALRFLPQTPHGKRTSRMETGEVQIWVKDCKNLPPVRGIVTDPFVKCTILPDTSTKSRQKTRVVKRAANPMFNHTMVYNDVRLEHLKEACVEMTVWDHDRLNNHYIGGLRLGLGTGKSYGVEVVWMDSTTDEANLWQRMLHSDGEWVEDDLPLRMLVMVKK</sequence>
<evidence type="ECO:0000256" key="5">
    <source>
        <dbReference type="ARBA" id="ARBA00023136"/>
    </source>
</evidence>
<dbReference type="Ensembl" id="ENSGACT00000026614.2">
    <property type="protein sequence ID" value="ENSGACP00000026563.2"/>
    <property type="gene ID" value="ENSGACG00000020106.2"/>
</dbReference>
<dbReference type="GO" id="GO:0005886">
    <property type="term" value="C:plasma membrane"/>
    <property type="evidence" value="ECO:0007669"/>
    <property type="project" value="UniProtKB-SubCell"/>
</dbReference>
<dbReference type="OMA" id="QEAGQHQ"/>
<feature type="compositionally biased region" description="Low complexity" evidence="7">
    <location>
        <begin position="910"/>
        <end position="926"/>
    </location>
</feature>
<dbReference type="GO" id="GO:0042043">
    <property type="term" value="F:neurexin family protein binding"/>
    <property type="evidence" value="ECO:0007669"/>
    <property type="project" value="TreeGrafter"/>
</dbReference>
<dbReference type="PANTHER" id="PTHR45716">
    <property type="entry name" value="BITESIZE, ISOFORM I"/>
    <property type="match status" value="1"/>
</dbReference>
<dbReference type="CTD" id="563188"/>
<dbReference type="GO" id="GO:0006887">
    <property type="term" value="P:exocytosis"/>
    <property type="evidence" value="ECO:0007669"/>
    <property type="project" value="UniProtKB-KW"/>
</dbReference>
<feature type="domain" description="C2" evidence="8">
    <location>
        <begin position="1141"/>
        <end position="1264"/>
    </location>
</feature>
<feature type="region of interest" description="Disordered" evidence="7">
    <location>
        <begin position="801"/>
        <end position="842"/>
    </location>
</feature>
<dbReference type="Bgee" id="ENSGACG00000020106">
    <property type="expression patterns" value="Expressed in camera-type eye"/>
</dbReference>
<dbReference type="GeneID" id="120823015"/>
<name>G3Q9J8_GASAC</name>
<feature type="compositionally biased region" description="Basic and acidic residues" evidence="7">
    <location>
        <begin position="811"/>
        <end position="821"/>
    </location>
</feature>
<evidence type="ECO:0000256" key="6">
    <source>
        <dbReference type="ARBA" id="ARBA00072164"/>
    </source>
</evidence>
<evidence type="ECO:0000256" key="7">
    <source>
        <dbReference type="SAM" id="MobiDB-lite"/>
    </source>
</evidence>
<dbReference type="Proteomes" id="UP000007635">
    <property type="component" value="Chromosome VII"/>
</dbReference>
<dbReference type="CDD" id="cd04020">
    <property type="entry name" value="C2B_SLP_1-2-3-4"/>
    <property type="match status" value="1"/>
</dbReference>
<dbReference type="AlphaFoldDB" id="G3Q9J8"/>
<dbReference type="InterPro" id="IPR035892">
    <property type="entry name" value="C2_domain_sf"/>
</dbReference>
<evidence type="ECO:0000256" key="1">
    <source>
        <dbReference type="ARBA" id="ARBA00004236"/>
    </source>
</evidence>
<dbReference type="InterPro" id="IPR000008">
    <property type="entry name" value="C2_dom"/>
</dbReference>
<evidence type="ECO:0000256" key="4">
    <source>
        <dbReference type="ARBA" id="ARBA00022737"/>
    </source>
</evidence>
<proteinExistence type="predicted"/>
<evidence type="ECO:0000256" key="3">
    <source>
        <dbReference type="ARBA" id="ARBA00022483"/>
    </source>
</evidence>
<reference evidence="10" key="2">
    <citation type="submission" date="2025-08" db="UniProtKB">
        <authorList>
            <consortium name="Ensembl"/>
        </authorList>
    </citation>
    <scope>IDENTIFICATION</scope>
</reference>
<dbReference type="STRING" id="69293.ENSGACP00000026563"/>
<dbReference type="PROSITE" id="PS50004">
    <property type="entry name" value="C2"/>
    <property type="match status" value="2"/>
</dbReference>
<feature type="domain" description="C2" evidence="8">
    <location>
        <begin position="1284"/>
        <end position="1415"/>
    </location>
</feature>
<feature type="region of interest" description="Disordered" evidence="7">
    <location>
        <begin position="867"/>
        <end position="930"/>
    </location>
</feature>
<dbReference type="Gene3D" id="2.60.40.150">
    <property type="entry name" value="C2 domain"/>
    <property type="match status" value="2"/>
</dbReference>
<keyword evidence="5" id="KW-0472">Membrane</keyword>
<dbReference type="PANTHER" id="PTHR45716:SF5">
    <property type="entry name" value="SYNAPTOTAGMIN-LIKE PROTEIN 2"/>
    <property type="match status" value="1"/>
</dbReference>
<dbReference type="InParanoid" id="G3Q9J8"/>
<dbReference type="SMART" id="SM00239">
    <property type="entry name" value="C2"/>
    <property type="match status" value="2"/>
</dbReference>
<evidence type="ECO:0000313" key="10">
    <source>
        <dbReference type="Ensembl" id="ENSGACP00000026563.2"/>
    </source>
</evidence>
<dbReference type="GO" id="GO:0070382">
    <property type="term" value="C:exocytic vesicle"/>
    <property type="evidence" value="ECO:0007669"/>
    <property type="project" value="TreeGrafter"/>
</dbReference>
<feature type="compositionally biased region" description="Basic and acidic residues" evidence="7">
    <location>
        <begin position="516"/>
        <end position="525"/>
    </location>
</feature>
<reference evidence="10 11" key="1">
    <citation type="journal article" date="2021" name="G3 (Bethesda)">
        <title>Improved contiguity of the threespine stickleback genome using long-read sequencing.</title>
        <authorList>
            <person name="Nath S."/>
            <person name="Shaw D.E."/>
            <person name="White M.A."/>
        </authorList>
    </citation>
    <scope>NUCLEOTIDE SEQUENCE [LARGE SCALE GENOMIC DNA]</scope>
    <source>
        <strain evidence="10 11">Lake Benthic</strain>
    </source>
</reference>
<reference evidence="10" key="3">
    <citation type="submission" date="2025-09" db="UniProtKB">
        <authorList>
            <consortium name="Ensembl"/>
        </authorList>
    </citation>
    <scope>IDENTIFICATION</scope>
</reference>